<feature type="non-terminal residue" evidence="2">
    <location>
        <position position="81"/>
    </location>
</feature>
<dbReference type="Proteomes" id="UP000265520">
    <property type="component" value="Unassembled WGS sequence"/>
</dbReference>
<feature type="compositionally biased region" description="Basic and acidic residues" evidence="1">
    <location>
        <begin position="1"/>
        <end position="31"/>
    </location>
</feature>
<name>A0A392T4E2_9FABA</name>
<proteinExistence type="predicted"/>
<accession>A0A392T4E2</accession>
<dbReference type="EMBL" id="LXQA010499438">
    <property type="protein sequence ID" value="MCI55632.1"/>
    <property type="molecule type" value="Genomic_DNA"/>
</dbReference>
<reference evidence="2 3" key="1">
    <citation type="journal article" date="2018" name="Front. Plant Sci.">
        <title>Red Clover (Trifolium pratense) and Zigzag Clover (T. medium) - A Picture of Genomic Similarities and Differences.</title>
        <authorList>
            <person name="Dluhosova J."/>
            <person name="Istvanek J."/>
            <person name="Nedelnik J."/>
            <person name="Repkova J."/>
        </authorList>
    </citation>
    <scope>NUCLEOTIDE SEQUENCE [LARGE SCALE GENOMIC DNA]</scope>
    <source>
        <strain evidence="3">cv. 10/8</strain>
        <tissue evidence="2">Leaf</tissue>
    </source>
</reference>
<sequence length="81" mass="9168">MTDEVGRQIGGRESKAHNSARREGVNVDRISRRSKGKGVGGSTTKGEAQHEPQDEREPELELSTWTNTKWTFNKKWSLNTK</sequence>
<feature type="region of interest" description="Disordered" evidence="1">
    <location>
        <begin position="1"/>
        <end position="63"/>
    </location>
</feature>
<keyword evidence="3" id="KW-1185">Reference proteome</keyword>
<evidence type="ECO:0000256" key="1">
    <source>
        <dbReference type="SAM" id="MobiDB-lite"/>
    </source>
</evidence>
<evidence type="ECO:0000313" key="2">
    <source>
        <dbReference type="EMBL" id="MCI55632.1"/>
    </source>
</evidence>
<comment type="caution">
    <text evidence="2">The sequence shown here is derived from an EMBL/GenBank/DDBJ whole genome shotgun (WGS) entry which is preliminary data.</text>
</comment>
<evidence type="ECO:0000313" key="3">
    <source>
        <dbReference type="Proteomes" id="UP000265520"/>
    </source>
</evidence>
<dbReference type="AlphaFoldDB" id="A0A392T4E2"/>
<protein>
    <submittedName>
        <fullName evidence="2">Uncharacterized protein</fullName>
    </submittedName>
</protein>
<organism evidence="2 3">
    <name type="scientific">Trifolium medium</name>
    <dbReference type="NCBI Taxonomy" id="97028"/>
    <lineage>
        <taxon>Eukaryota</taxon>
        <taxon>Viridiplantae</taxon>
        <taxon>Streptophyta</taxon>
        <taxon>Embryophyta</taxon>
        <taxon>Tracheophyta</taxon>
        <taxon>Spermatophyta</taxon>
        <taxon>Magnoliopsida</taxon>
        <taxon>eudicotyledons</taxon>
        <taxon>Gunneridae</taxon>
        <taxon>Pentapetalae</taxon>
        <taxon>rosids</taxon>
        <taxon>fabids</taxon>
        <taxon>Fabales</taxon>
        <taxon>Fabaceae</taxon>
        <taxon>Papilionoideae</taxon>
        <taxon>50 kb inversion clade</taxon>
        <taxon>NPAAA clade</taxon>
        <taxon>Hologalegina</taxon>
        <taxon>IRL clade</taxon>
        <taxon>Trifolieae</taxon>
        <taxon>Trifolium</taxon>
    </lineage>
</organism>